<feature type="transmembrane region" description="Helical" evidence="3">
    <location>
        <begin position="51"/>
        <end position="68"/>
    </location>
</feature>
<evidence type="ECO:0000256" key="1">
    <source>
        <dbReference type="SAM" id="Coils"/>
    </source>
</evidence>
<evidence type="ECO:0000313" key="4">
    <source>
        <dbReference type="EMBL" id="KAG8438759.1"/>
    </source>
</evidence>
<dbReference type="PANTHER" id="PTHR21734">
    <property type="entry name" value="INHIBITOR OF NUCLEAR FACTOR KAPPA-B KINASE-INTERACTING PROTEIN"/>
    <property type="match status" value="1"/>
</dbReference>
<proteinExistence type="predicted"/>
<comment type="caution">
    <text evidence="4">The sequence shown here is derived from an EMBL/GenBank/DDBJ whole genome shotgun (WGS) entry which is preliminary data.</text>
</comment>
<dbReference type="AlphaFoldDB" id="A0A8T2J0G3"/>
<feature type="coiled-coil region" evidence="1">
    <location>
        <begin position="77"/>
        <end position="111"/>
    </location>
</feature>
<name>A0A8T2J0G3_9PIPI</name>
<evidence type="ECO:0008006" key="6">
    <source>
        <dbReference type="Google" id="ProtNLM"/>
    </source>
</evidence>
<keyword evidence="3" id="KW-1133">Transmembrane helix</keyword>
<evidence type="ECO:0000256" key="3">
    <source>
        <dbReference type="SAM" id="Phobius"/>
    </source>
</evidence>
<feature type="region of interest" description="Disordered" evidence="2">
    <location>
        <begin position="1"/>
        <end position="32"/>
    </location>
</feature>
<keyword evidence="3" id="KW-0472">Membrane</keyword>
<dbReference type="InterPro" id="IPR024152">
    <property type="entry name" value="Inh_kappa-B_kinase-int"/>
</dbReference>
<organism evidence="4 5">
    <name type="scientific">Hymenochirus boettgeri</name>
    <name type="common">Congo dwarf clawed frog</name>
    <dbReference type="NCBI Taxonomy" id="247094"/>
    <lineage>
        <taxon>Eukaryota</taxon>
        <taxon>Metazoa</taxon>
        <taxon>Chordata</taxon>
        <taxon>Craniata</taxon>
        <taxon>Vertebrata</taxon>
        <taxon>Euteleostomi</taxon>
        <taxon>Amphibia</taxon>
        <taxon>Batrachia</taxon>
        <taxon>Anura</taxon>
        <taxon>Pipoidea</taxon>
        <taxon>Pipidae</taxon>
        <taxon>Pipinae</taxon>
        <taxon>Hymenochirus</taxon>
    </lineage>
</organism>
<dbReference type="EMBL" id="JAACNH010000006">
    <property type="protein sequence ID" value="KAG8438759.1"/>
    <property type="molecule type" value="Genomic_DNA"/>
</dbReference>
<evidence type="ECO:0000256" key="2">
    <source>
        <dbReference type="SAM" id="MobiDB-lite"/>
    </source>
</evidence>
<sequence>MSNEVKQRKKGSSKESKDGPGGSLASGPQSQDEQMRKVSVHGSFCPEARTLLCWFCVAACGALTWVVYQQSQNFTLIEQKYQILQKKAEVLDELEDKFKAMSGKLEVTRDALKNLGDFQIIQQTEQLKNEVIGIEKWSSLISEKRERLEGNITALQEALGQIELSTVTISKEVSLKVAAVKTDVRRISGLEDDVTLLTQSVQDLENKLSKVEKKTIESIGSMLAGSIDRITSLKSSISRNSDRIDLMKEKLSELQGNFSDNSERLLNLESDRVKVLKAVNFANDLRPKVFTLRKDFQNLDTMINELSLRIGRLASDLMNRDKDISFLQDKMLNLTQIKSDISDLSRDANNFEKLH</sequence>
<dbReference type="Gene3D" id="1.20.5.340">
    <property type="match status" value="1"/>
</dbReference>
<accession>A0A8T2J0G3</accession>
<keyword evidence="3" id="KW-0812">Transmembrane</keyword>
<keyword evidence="1" id="KW-0175">Coiled coil</keyword>
<dbReference type="Proteomes" id="UP000812440">
    <property type="component" value="Chromosome 3"/>
</dbReference>
<reference evidence="4" key="1">
    <citation type="thesis" date="2020" institute="ProQuest LLC" country="789 East Eisenhower Parkway, Ann Arbor, MI, USA">
        <title>Comparative Genomics and Chromosome Evolution.</title>
        <authorList>
            <person name="Mudd A.B."/>
        </authorList>
    </citation>
    <scope>NUCLEOTIDE SEQUENCE</scope>
    <source>
        <strain evidence="4">Female2</strain>
        <tissue evidence="4">Blood</tissue>
    </source>
</reference>
<evidence type="ECO:0000313" key="5">
    <source>
        <dbReference type="Proteomes" id="UP000812440"/>
    </source>
</evidence>
<dbReference type="PANTHER" id="PTHR21734:SF10">
    <property type="entry name" value="INHIBITOR OF NUCLEAR FACTOR KAPPA-B KINASE-INTERACTING PROTEIN"/>
    <property type="match status" value="1"/>
</dbReference>
<protein>
    <recommendedName>
        <fullName evidence="6">Inhibitor of nuclear factor kappa-B kinase-interacting protein</fullName>
    </recommendedName>
</protein>
<feature type="coiled-coil region" evidence="1">
    <location>
        <begin position="145"/>
        <end position="214"/>
    </location>
</feature>
<keyword evidence="5" id="KW-1185">Reference proteome</keyword>
<gene>
    <name evidence="4" type="ORF">GDO86_005088</name>
</gene>
<dbReference type="OrthoDB" id="9907187at2759"/>